<evidence type="ECO:0000256" key="4">
    <source>
        <dbReference type="ARBA" id="ARBA00022516"/>
    </source>
</evidence>
<dbReference type="InterPro" id="IPR000462">
    <property type="entry name" value="CDP-OH_P_trans"/>
</dbReference>
<dbReference type="InterPro" id="IPR043130">
    <property type="entry name" value="CDP-OH_PTrfase_TM_dom"/>
</dbReference>
<evidence type="ECO:0000256" key="6">
    <source>
        <dbReference type="ARBA" id="ARBA00022692"/>
    </source>
</evidence>
<keyword evidence="8" id="KW-0443">Lipid metabolism</keyword>
<gene>
    <name evidence="15" type="ORF">N5B56_02680</name>
</gene>
<feature type="transmembrane region" description="Helical" evidence="14">
    <location>
        <begin position="131"/>
        <end position="150"/>
    </location>
</feature>
<evidence type="ECO:0000256" key="7">
    <source>
        <dbReference type="ARBA" id="ARBA00022989"/>
    </source>
</evidence>
<comment type="subcellular location">
    <subcellularLocation>
        <location evidence="2">Membrane</location>
        <topology evidence="2">Multi-pass membrane protein</topology>
    </subcellularLocation>
</comment>
<dbReference type="Gene3D" id="1.20.120.1760">
    <property type="match status" value="1"/>
</dbReference>
<keyword evidence="16" id="KW-1185">Reference proteome</keyword>
<dbReference type="Pfam" id="PF01066">
    <property type="entry name" value="CDP-OH_P_transf"/>
    <property type="match status" value="1"/>
</dbReference>
<feature type="transmembrane region" description="Helical" evidence="14">
    <location>
        <begin position="12"/>
        <end position="34"/>
    </location>
</feature>
<keyword evidence="4" id="KW-0444">Lipid biosynthesis</keyword>
<keyword evidence="5 13" id="KW-0808">Transferase</keyword>
<evidence type="ECO:0000256" key="13">
    <source>
        <dbReference type="RuleBase" id="RU003750"/>
    </source>
</evidence>
<dbReference type="PANTHER" id="PTHR14269:SF11">
    <property type="entry name" value="CDP-DIACYLGLYCEROL--GLYCEROL-3-PHOSPHATE 3-PHOSPHATIDYLTRANSFERASE"/>
    <property type="match status" value="1"/>
</dbReference>
<evidence type="ECO:0000313" key="15">
    <source>
        <dbReference type="EMBL" id="MCT7397995.1"/>
    </source>
</evidence>
<keyword evidence="9 14" id="KW-0472">Membrane</keyword>
<evidence type="ECO:0000256" key="5">
    <source>
        <dbReference type="ARBA" id="ARBA00022679"/>
    </source>
</evidence>
<dbReference type="PIRSF" id="PIRSF000847">
    <property type="entry name" value="Phos_ph_gly_syn"/>
    <property type="match status" value="1"/>
</dbReference>
<protein>
    <recommendedName>
        <fullName evidence="12">Phosphatidylglycerophosphate synthase</fullName>
    </recommendedName>
</protein>
<dbReference type="InterPro" id="IPR004570">
    <property type="entry name" value="Phosphatidylglycerol_P_synth"/>
</dbReference>
<comment type="function">
    <text evidence="1">This protein catalyzes the committed step to the synthesis of the acidic phospholipids.</text>
</comment>
<evidence type="ECO:0000256" key="3">
    <source>
        <dbReference type="ARBA" id="ARBA00010441"/>
    </source>
</evidence>
<evidence type="ECO:0000256" key="14">
    <source>
        <dbReference type="SAM" id="Phobius"/>
    </source>
</evidence>
<dbReference type="PANTHER" id="PTHR14269">
    <property type="entry name" value="CDP-DIACYLGLYCEROL--GLYCEROL-3-PHOSPHATE 3-PHOSPHATIDYLTRANSFERASE-RELATED"/>
    <property type="match status" value="1"/>
</dbReference>
<dbReference type="InterPro" id="IPR048254">
    <property type="entry name" value="CDP_ALCOHOL_P_TRANSF_CS"/>
</dbReference>
<accession>A0ABT2LXI9</accession>
<reference evidence="15" key="1">
    <citation type="submission" date="2022-09" db="EMBL/GenBank/DDBJ databases">
        <title>Eubacterium sp. LFL-14 isolated from human feces.</title>
        <authorList>
            <person name="Liu F."/>
        </authorList>
    </citation>
    <scope>NUCLEOTIDE SEQUENCE</scope>
    <source>
        <strain evidence="15">LFL-14</strain>
    </source>
</reference>
<keyword evidence="6 14" id="KW-0812">Transmembrane</keyword>
<evidence type="ECO:0000256" key="2">
    <source>
        <dbReference type="ARBA" id="ARBA00004141"/>
    </source>
</evidence>
<feature type="transmembrane region" description="Helical" evidence="14">
    <location>
        <begin position="156"/>
        <end position="176"/>
    </location>
</feature>
<evidence type="ECO:0000256" key="1">
    <source>
        <dbReference type="ARBA" id="ARBA00003973"/>
    </source>
</evidence>
<dbReference type="InterPro" id="IPR050324">
    <property type="entry name" value="CDP-alcohol_PTase-I"/>
</dbReference>
<organism evidence="15 16">
    <name type="scientific">Eubacterium album</name>
    <dbReference type="NCBI Taxonomy" id="2978477"/>
    <lineage>
        <taxon>Bacteria</taxon>
        <taxon>Bacillati</taxon>
        <taxon>Bacillota</taxon>
        <taxon>Clostridia</taxon>
        <taxon>Eubacteriales</taxon>
        <taxon>Eubacteriaceae</taxon>
        <taxon>Eubacterium</taxon>
    </lineage>
</organism>
<evidence type="ECO:0000313" key="16">
    <source>
        <dbReference type="Proteomes" id="UP001431199"/>
    </source>
</evidence>
<dbReference type="RefSeq" id="WP_178515793.1">
    <property type="nucleotide sequence ID" value="NZ_JAODBU010000003.1"/>
</dbReference>
<keyword evidence="11" id="KW-1208">Phospholipid metabolism</keyword>
<sequence length="185" mass="21384">MKKDWKREYFSIPNLMGYFRLILIPVYLMVYIHADGMKDYAISAGILLLSALTDFFDGKVARRFDMITDWGKILDPIADKLTQGIVVISLIFRYRFMAIVLVIFIVQQLGQGILGLIYIKKSGKVEGAKMFGKVSTAFLDFMVLVLVIWIDIPKNVALAMMTVSVFLMTNSLLRYFDYYYKEIRK</sequence>
<name>A0ABT2LXI9_9FIRM</name>
<evidence type="ECO:0000256" key="8">
    <source>
        <dbReference type="ARBA" id="ARBA00023098"/>
    </source>
</evidence>
<comment type="similarity">
    <text evidence="3 13">Belongs to the CDP-alcohol phosphatidyltransferase class-I family.</text>
</comment>
<feature type="transmembrane region" description="Helical" evidence="14">
    <location>
        <begin position="98"/>
        <end position="119"/>
    </location>
</feature>
<evidence type="ECO:0000256" key="9">
    <source>
        <dbReference type="ARBA" id="ARBA00023136"/>
    </source>
</evidence>
<proteinExistence type="inferred from homology"/>
<dbReference type="EMBL" id="JAODBU010000003">
    <property type="protein sequence ID" value="MCT7397995.1"/>
    <property type="molecule type" value="Genomic_DNA"/>
</dbReference>
<comment type="caution">
    <text evidence="15">The sequence shown here is derived from an EMBL/GenBank/DDBJ whole genome shotgun (WGS) entry which is preliminary data.</text>
</comment>
<evidence type="ECO:0000256" key="10">
    <source>
        <dbReference type="ARBA" id="ARBA00023209"/>
    </source>
</evidence>
<evidence type="ECO:0000256" key="12">
    <source>
        <dbReference type="ARBA" id="ARBA00033018"/>
    </source>
</evidence>
<dbReference type="Proteomes" id="UP001431199">
    <property type="component" value="Unassembled WGS sequence"/>
</dbReference>
<keyword evidence="10" id="KW-0594">Phospholipid biosynthesis</keyword>
<evidence type="ECO:0000256" key="11">
    <source>
        <dbReference type="ARBA" id="ARBA00023264"/>
    </source>
</evidence>
<dbReference type="PROSITE" id="PS00379">
    <property type="entry name" value="CDP_ALCOHOL_P_TRANSF"/>
    <property type="match status" value="1"/>
</dbReference>
<keyword evidence="7 14" id="KW-1133">Transmembrane helix</keyword>